<feature type="coiled-coil region" evidence="1">
    <location>
        <begin position="9"/>
        <end position="36"/>
    </location>
</feature>
<organism evidence="2 3">
    <name type="scientific">Dendrobium thyrsiflorum</name>
    <name type="common">Pinecone-like raceme dendrobium</name>
    <name type="synonym">Orchid</name>
    <dbReference type="NCBI Taxonomy" id="117978"/>
    <lineage>
        <taxon>Eukaryota</taxon>
        <taxon>Viridiplantae</taxon>
        <taxon>Streptophyta</taxon>
        <taxon>Embryophyta</taxon>
        <taxon>Tracheophyta</taxon>
        <taxon>Spermatophyta</taxon>
        <taxon>Magnoliopsida</taxon>
        <taxon>Liliopsida</taxon>
        <taxon>Asparagales</taxon>
        <taxon>Orchidaceae</taxon>
        <taxon>Epidendroideae</taxon>
        <taxon>Malaxideae</taxon>
        <taxon>Dendrobiinae</taxon>
        <taxon>Dendrobium</taxon>
    </lineage>
</organism>
<proteinExistence type="predicted"/>
<sequence length="354" mass="39618">MQKAKGNMASVAAKKMDALEERLEREMSQMKATVDDRISSMEGKVSYFHEMVKKILDNQNQTAASDARGPVKRNTNSEICKSENEVEIIEERSGRYGKRRGYGGMNQGVLIGKEKRGIMIGGVLIVKEEGEKVKMSMGMSVEGRIRTLGEDQTHWEGKLWRNQSKWGRFEGRTTCCPAPHKAHGRLSSSPILPTIAVQIFWTISNGYLATRKIIVCCPDLPRLLSTKLQQIFLLKCSPEDPVVLSKTARLLLQEPRIQSTCCPSPGSYQTAVPNVEIAVQNQPPAVRSVLTKEVRLLPSRAPHDCCPNANKVVCCCPPLLKALNYYTRASHPRLLWVNSSSDSFVFLVTFQLWI</sequence>
<accession>A0ABD0UIL0</accession>
<reference evidence="2 3" key="1">
    <citation type="journal article" date="2024" name="Plant Biotechnol. J.">
        <title>Dendrobium thyrsiflorum genome and its molecular insights into genes involved in important horticultural traits.</title>
        <authorList>
            <person name="Chen B."/>
            <person name="Wang J.Y."/>
            <person name="Zheng P.J."/>
            <person name="Li K.L."/>
            <person name="Liang Y.M."/>
            <person name="Chen X.F."/>
            <person name="Zhang C."/>
            <person name="Zhao X."/>
            <person name="He X."/>
            <person name="Zhang G.Q."/>
            <person name="Liu Z.J."/>
            <person name="Xu Q."/>
        </authorList>
    </citation>
    <scope>NUCLEOTIDE SEQUENCE [LARGE SCALE GENOMIC DNA]</scope>
    <source>
        <strain evidence="2">GZMU011</strain>
    </source>
</reference>
<gene>
    <name evidence="2" type="ORF">M5K25_018571</name>
</gene>
<keyword evidence="1" id="KW-0175">Coiled coil</keyword>
<dbReference type="Proteomes" id="UP001552299">
    <property type="component" value="Unassembled WGS sequence"/>
</dbReference>
<evidence type="ECO:0000256" key="1">
    <source>
        <dbReference type="SAM" id="Coils"/>
    </source>
</evidence>
<evidence type="ECO:0000313" key="2">
    <source>
        <dbReference type="EMBL" id="KAL0912589.1"/>
    </source>
</evidence>
<comment type="caution">
    <text evidence="2">The sequence shown here is derived from an EMBL/GenBank/DDBJ whole genome shotgun (WGS) entry which is preliminary data.</text>
</comment>
<dbReference type="EMBL" id="JANQDX010000014">
    <property type="protein sequence ID" value="KAL0912589.1"/>
    <property type="molecule type" value="Genomic_DNA"/>
</dbReference>
<protein>
    <submittedName>
        <fullName evidence="2">Uncharacterized protein</fullName>
    </submittedName>
</protein>
<name>A0ABD0UIL0_DENTH</name>
<keyword evidence="3" id="KW-1185">Reference proteome</keyword>
<dbReference type="AlphaFoldDB" id="A0ABD0UIL0"/>
<evidence type="ECO:0000313" key="3">
    <source>
        <dbReference type="Proteomes" id="UP001552299"/>
    </source>
</evidence>